<dbReference type="VEuPathDB" id="FungiDB:H257_15247"/>
<reference evidence="10" key="1">
    <citation type="submission" date="2013-12" db="EMBL/GenBank/DDBJ databases">
        <title>The Genome Sequence of Aphanomyces astaci APO3.</title>
        <authorList>
            <consortium name="The Broad Institute Genomics Platform"/>
            <person name="Russ C."/>
            <person name="Tyler B."/>
            <person name="van West P."/>
            <person name="Dieguez-Uribeondo J."/>
            <person name="Young S.K."/>
            <person name="Zeng Q."/>
            <person name="Gargeya S."/>
            <person name="Fitzgerald M."/>
            <person name="Abouelleil A."/>
            <person name="Alvarado L."/>
            <person name="Chapman S.B."/>
            <person name="Gainer-Dewar J."/>
            <person name="Goldberg J."/>
            <person name="Griggs A."/>
            <person name="Gujja S."/>
            <person name="Hansen M."/>
            <person name="Howarth C."/>
            <person name="Imamovic A."/>
            <person name="Ireland A."/>
            <person name="Larimer J."/>
            <person name="McCowan C."/>
            <person name="Murphy C."/>
            <person name="Pearson M."/>
            <person name="Poon T.W."/>
            <person name="Priest M."/>
            <person name="Roberts A."/>
            <person name="Saif S."/>
            <person name="Shea T."/>
            <person name="Sykes S."/>
            <person name="Wortman J."/>
            <person name="Nusbaum C."/>
            <person name="Birren B."/>
        </authorList>
    </citation>
    <scope>NUCLEOTIDE SEQUENCE [LARGE SCALE GENOMIC DNA]</scope>
    <source>
        <strain evidence="10">APO3</strain>
    </source>
</reference>
<proteinExistence type="inferred from homology"/>
<comment type="pathway">
    <text evidence="2">Lipid metabolism.</text>
</comment>
<dbReference type="GO" id="GO:0047196">
    <property type="term" value="F:long-chain-alcohol O-fatty-acyltransferase activity"/>
    <property type="evidence" value="ECO:0007669"/>
    <property type="project" value="UniProtKB-EC"/>
</dbReference>
<comment type="similarity">
    <text evidence="5">In the N-terminal section; belongs to the long-chain O-acyltransferase family.</text>
</comment>
<dbReference type="PANTHER" id="PTHR31650:SF1">
    <property type="entry name" value="WAX ESTER SYNTHASE_DIACYLGLYCEROL ACYLTRANSFERASE 4-RELATED"/>
    <property type="match status" value="1"/>
</dbReference>
<evidence type="ECO:0000259" key="8">
    <source>
        <dbReference type="Pfam" id="PF03007"/>
    </source>
</evidence>
<dbReference type="GO" id="GO:0019432">
    <property type="term" value="P:triglyceride biosynthetic process"/>
    <property type="evidence" value="ECO:0007669"/>
    <property type="project" value="UniProtKB-UniPathway"/>
</dbReference>
<dbReference type="SUPFAM" id="SSF52777">
    <property type="entry name" value="CoA-dependent acyltransferases"/>
    <property type="match status" value="1"/>
</dbReference>
<organism evidence="10">
    <name type="scientific">Aphanomyces astaci</name>
    <name type="common">Crayfish plague agent</name>
    <dbReference type="NCBI Taxonomy" id="112090"/>
    <lineage>
        <taxon>Eukaryota</taxon>
        <taxon>Sar</taxon>
        <taxon>Stramenopiles</taxon>
        <taxon>Oomycota</taxon>
        <taxon>Saprolegniomycetes</taxon>
        <taxon>Saprolegniales</taxon>
        <taxon>Verrucalvaceae</taxon>
        <taxon>Aphanomyces</taxon>
    </lineage>
</organism>
<dbReference type="Pfam" id="PF06974">
    <property type="entry name" value="WS_DGAT_C"/>
    <property type="match status" value="1"/>
</dbReference>
<protein>
    <submittedName>
        <fullName evidence="10">Uncharacterized protein</fullName>
    </submittedName>
</protein>
<gene>
    <name evidence="10" type="ORF">H257_15247</name>
</gene>
<evidence type="ECO:0000259" key="9">
    <source>
        <dbReference type="Pfam" id="PF06974"/>
    </source>
</evidence>
<dbReference type="GO" id="GO:0004144">
    <property type="term" value="F:diacylglycerol O-acyltransferase activity"/>
    <property type="evidence" value="ECO:0007669"/>
    <property type="project" value="UniProtKB-EC"/>
</dbReference>
<evidence type="ECO:0000313" key="10">
    <source>
        <dbReference type="EMBL" id="ETV68896.1"/>
    </source>
</evidence>
<evidence type="ECO:0000256" key="6">
    <source>
        <dbReference type="ARBA" id="ARBA00047604"/>
    </source>
</evidence>
<dbReference type="InterPro" id="IPR004255">
    <property type="entry name" value="O-acyltransferase_WSD1_N"/>
</dbReference>
<dbReference type="GeneID" id="20817243"/>
<dbReference type="Pfam" id="PF03007">
    <property type="entry name" value="WS_DGAT_cat"/>
    <property type="match status" value="1"/>
</dbReference>
<feature type="domain" description="O-acyltransferase WSD1-like N-terminal" evidence="8">
    <location>
        <begin position="67"/>
        <end position="272"/>
    </location>
</feature>
<keyword evidence="4" id="KW-0012">Acyltransferase</keyword>
<evidence type="ECO:0000256" key="5">
    <source>
        <dbReference type="ARBA" id="ARBA00024360"/>
    </source>
</evidence>
<comment type="catalytic activity">
    <reaction evidence="6">
        <text>a long chain fatty alcohol + a fatty acyl-CoA = a long-chain alcohol wax ester + CoA</text>
        <dbReference type="Rhea" id="RHEA:38443"/>
        <dbReference type="ChEBI" id="CHEBI:17135"/>
        <dbReference type="ChEBI" id="CHEBI:57287"/>
        <dbReference type="ChEBI" id="CHEBI:77636"/>
        <dbReference type="ChEBI" id="CHEBI:235323"/>
        <dbReference type="EC" id="2.3.1.75"/>
    </reaction>
</comment>
<dbReference type="InterPro" id="IPR009721">
    <property type="entry name" value="O-acyltransferase_WSD1_C"/>
</dbReference>
<name>W4FPL5_APHAT</name>
<dbReference type="InterPro" id="IPR023213">
    <property type="entry name" value="CAT-like_dom_sf"/>
</dbReference>
<evidence type="ECO:0000256" key="1">
    <source>
        <dbReference type="ARBA" id="ARBA00004771"/>
    </source>
</evidence>
<dbReference type="STRING" id="112090.W4FPL5"/>
<dbReference type="EMBL" id="KI913181">
    <property type="protein sequence ID" value="ETV68896.1"/>
    <property type="molecule type" value="Genomic_DNA"/>
</dbReference>
<evidence type="ECO:0000256" key="2">
    <source>
        <dbReference type="ARBA" id="ARBA00005189"/>
    </source>
</evidence>
<comment type="catalytic activity">
    <reaction evidence="7">
        <text>an acyl-CoA + a 1,2-diacyl-sn-glycerol = a triacyl-sn-glycerol + CoA</text>
        <dbReference type="Rhea" id="RHEA:10868"/>
        <dbReference type="ChEBI" id="CHEBI:17815"/>
        <dbReference type="ChEBI" id="CHEBI:57287"/>
        <dbReference type="ChEBI" id="CHEBI:58342"/>
        <dbReference type="ChEBI" id="CHEBI:64615"/>
        <dbReference type="EC" id="2.3.1.20"/>
    </reaction>
</comment>
<evidence type="ECO:0000256" key="3">
    <source>
        <dbReference type="ARBA" id="ARBA00022679"/>
    </source>
</evidence>
<feature type="domain" description="O-acyltransferase WSD1 C-terminal" evidence="9">
    <location>
        <begin position="331"/>
        <end position="487"/>
    </location>
</feature>
<dbReference type="PANTHER" id="PTHR31650">
    <property type="entry name" value="O-ACYLTRANSFERASE (WSD1-LIKE) FAMILY PROTEIN"/>
    <property type="match status" value="1"/>
</dbReference>
<dbReference type="RefSeq" id="XP_009841576.1">
    <property type="nucleotide sequence ID" value="XM_009843274.1"/>
</dbReference>
<sequence>MLLHLVLALVVLYFLLLAAPMWWFEGWWNWISRWRLRPIGHATLLATDSNHAPILTVLMVVQGAWSVDAVASLVSKRMAADSKFFSRFCSRVRVDSDDFELVPGFDPATHVTDMPLDHRHETPLQFAEFLATQDLDIAVPLWTCHVLPVRDNQTFILWRIHHALADGASVYAFFARLSDAPLHEYIPPRARPPDEVEVSTWHKIRQQVHRVVQSLWLYSIKSMRLALVPEPRTRLTQPSGRSKRLFYTTNYSVTATKGIARHLGMRATVNDVFLSCITGALRTMLMEEASMDLNEDEKRERAAVVDPSCVIRAGISVDLRPPWELPAEPDNQFSCLLVELPLGEACPVRRLRRVARTMNDAKCMNSSYPDTHGVMFLVDSLERYFTYGISMMLAQLPPRILAKAVAYLTSHASVAISNVRGPPHVMYFGGHALESLNGYVPPPPHVNMGIAIYSMADALGVSVQVDANVFRRPERFLVYLKREYVELQKRSAAMHTTFHEVDAD</sequence>
<evidence type="ECO:0000256" key="7">
    <source>
        <dbReference type="ARBA" id="ARBA00048109"/>
    </source>
</evidence>
<dbReference type="GO" id="GO:0005886">
    <property type="term" value="C:plasma membrane"/>
    <property type="evidence" value="ECO:0007669"/>
    <property type="project" value="TreeGrafter"/>
</dbReference>
<evidence type="ECO:0000256" key="4">
    <source>
        <dbReference type="ARBA" id="ARBA00023315"/>
    </source>
</evidence>
<dbReference type="OrthoDB" id="619536at2759"/>
<keyword evidence="3" id="KW-0808">Transferase</keyword>
<dbReference type="Gene3D" id="3.30.559.10">
    <property type="entry name" value="Chloramphenicol acetyltransferase-like domain"/>
    <property type="match status" value="1"/>
</dbReference>
<dbReference type="InterPro" id="IPR045034">
    <property type="entry name" value="O-acyltransferase_WSD1-like"/>
</dbReference>
<comment type="pathway">
    <text evidence="1">Glycerolipid metabolism; triacylglycerol biosynthesis.</text>
</comment>
<accession>W4FPL5</accession>
<dbReference type="AlphaFoldDB" id="W4FPL5"/>
<dbReference type="UniPathway" id="UPA00282"/>